<feature type="region of interest" description="Disordered" evidence="2">
    <location>
        <begin position="163"/>
        <end position="210"/>
    </location>
</feature>
<keyword evidence="1" id="KW-0378">Hydrolase</keyword>
<dbReference type="InterPro" id="IPR014833">
    <property type="entry name" value="TnsA_N"/>
</dbReference>
<evidence type="ECO:0000259" key="3">
    <source>
        <dbReference type="Pfam" id="PF08722"/>
    </source>
</evidence>
<feature type="compositionally biased region" description="Basic and acidic residues" evidence="2">
    <location>
        <begin position="170"/>
        <end position="201"/>
    </location>
</feature>
<feature type="active site" evidence="1">
    <location>
        <position position="74"/>
    </location>
</feature>
<organism evidence="4">
    <name type="scientific">Serratia phage Kevin</name>
    <dbReference type="NCBI Taxonomy" id="3161161"/>
    <lineage>
        <taxon>Viruses</taxon>
        <taxon>Duplodnaviria</taxon>
        <taxon>Heunggongvirae</taxon>
        <taxon>Uroviricota</taxon>
        <taxon>Caudoviricetes</taxon>
        <taxon>Pantevenvirales</taxon>
        <taxon>Ackermannviridae</taxon>
        <taxon>Miltonvirus</taxon>
    </lineage>
</organism>
<evidence type="ECO:0000313" key="4">
    <source>
        <dbReference type="EMBL" id="XCN28037.1"/>
    </source>
</evidence>
<comment type="function">
    <text evidence="1">During phage morphogenesis, plays an essential role in the head-tail joining step. The associated nuclease activity is essential for morphogenesis, possibly by cleaving packaged DNA to enable the joining of heads to tails. Displays both exo- and endonuclease activity.</text>
</comment>
<proteinExistence type="inferred from homology"/>
<dbReference type="Pfam" id="PF08722">
    <property type="entry name" value="Tn7_TnsA-like_N"/>
    <property type="match status" value="1"/>
</dbReference>
<evidence type="ECO:0000256" key="1">
    <source>
        <dbReference type="HAMAP-Rule" id="MF_04160"/>
    </source>
</evidence>
<dbReference type="EMBL" id="PP869623">
    <property type="protein sequence ID" value="XCN28037.1"/>
    <property type="molecule type" value="Genomic_DNA"/>
</dbReference>
<dbReference type="GO" id="GO:0004527">
    <property type="term" value="F:exonuclease activity"/>
    <property type="evidence" value="ECO:0007669"/>
    <property type="project" value="UniProtKB-UniRule"/>
</dbReference>
<reference evidence="4" key="1">
    <citation type="submission" date="2024-06" db="EMBL/GenBank/DDBJ databases">
        <authorList>
            <person name="Melgar S."/>
            <person name="Ryabinky S."/>
            <person name="Merugu K."/>
            <person name="Desisa B."/>
            <person name="Truong H."/>
            <person name="Jamal R."/>
            <person name="Sandhu A."/>
            <person name="Johnson A."/>
        </authorList>
    </citation>
    <scope>NUCLEOTIDE SEQUENCE</scope>
</reference>
<feature type="domain" description="TnsA endonuclease N-terminal" evidence="3">
    <location>
        <begin position="45"/>
        <end position="146"/>
    </location>
</feature>
<dbReference type="HAMAP" id="MF_04160">
    <property type="entry name" value="NUCL_HEAD_T4"/>
    <property type="match status" value="1"/>
</dbReference>
<dbReference type="InterPro" id="IPR046390">
    <property type="entry name" value="NUCL_HEAD_T4"/>
</dbReference>
<evidence type="ECO:0000256" key="2">
    <source>
        <dbReference type="SAM" id="MobiDB-lite"/>
    </source>
</evidence>
<name>A0AAU8KXE6_9CAUD</name>
<dbReference type="GO" id="GO:0004519">
    <property type="term" value="F:endonuclease activity"/>
    <property type="evidence" value="ECO:0007669"/>
    <property type="project" value="UniProtKB-UniRule"/>
</dbReference>
<keyword evidence="1 4" id="KW-0255">Endonuclease</keyword>
<keyword evidence="1" id="KW-0540">Nuclease</keyword>
<feature type="active site" evidence="1">
    <location>
        <position position="95"/>
    </location>
</feature>
<accession>A0AAU8KXE6</accession>
<keyword evidence="1" id="KW-0269">Exonuclease</keyword>
<dbReference type="EC" id="3.1.-.-" evidence="1"/>
<protein>
    <recommendedName>
        <fullName evidence="1">Head completion nuclease</fullName>
        <ecNumber evidence="1">3.1.-.-</ecNumber>
    </recommendedName>
</protein>
<comment type="similarity">
    <text evidence="1">Belongs to the Caudovirales head completion nuclease family.</text>
</comment>
<sequence length="210" mass="24881">MVIEMTMYLQGRYRPVNPRKYKGDVNRIVFRSSLELVAFKFCDTNPSVLSWSSEETIIPYRSPVDNKMHRYFMDLSIQTLNQDTGQPQTTLVEIKPRDQIKEPRRGSKKEVTFRNEMMTWLVNQAKWTAARELCASKEWRFVIWTEDHLVPGQDPEVRARFQLKSKKRRESAAEDKARRERIKKMTDQMKKEVEERRKSADPDAPQSLLP</sequence>
<feature type="active site" evidence="1">
    <location>
        <position position="35"/>
    </location>
</feature>